<dbReference type="InterPro" id="IPR013096">
    <property type="entry name" value="Cupin_2"/>
</dbReference>
<dbReference type="InterPro" id="IPR020449">
    <property type="entry name" value="Tscrpt_reg_AraC-type_HTH"/>
</dbReference>
<evidence type="ECO:0000313" key="5">
    <source>
        <dbReference type="EMBL" id="RAJ82133.1"/>
    </source>
</evidence>
<dbReference type="SUPFAM" id="SSF46689">
    <property type="entry name" value="Homeodomain-like"/>
    <property type="match status" value="2"/>
</dbReference>
<feature type="domain" description="HTH araC/xylS-type" evidence="4">
    <location>
        <begin position="188"/>
        <end position="287"/>
    </location>
</feature>
<dbReference type="PROSITE" id="PS01124">
    <property type="entry name" value="HTH_ARAC_FAMILY_2"/>
    <property type="match status" value="1"/>
</dbReference>
<dbReference type="Gene3D" id="1.10.10.60">
    <property type="entry name" value="Homeodomain-like"/>
    <property type="match status" value="2"/>
</dbReference>
<dbReference type="SMART" id="SM00342">
    <property type="entry name" value="HTH_ARAC"/>
    <property type="match status" value="1"/>
</dbReference>
<dbReference type="GO" id="GO:0003700">
    <property type="term" value="F:DNA-binding transcription factor activity"/>
    <property type="evidence" value="ECO:0007669"/>
    <property type="project" value="InterPro"/>
</dbReference>
<dbReference type="InterPro" id="IPR014710">
    <property type="entry name" value="RmlC-like_jellyroll"/>
</dbReference>
<dbReference type="PROSITE" id="PS00041">
    <property type="entry name" value="HTH_ARAC_FAMILY_1"/>
    <property type="match status" value="1"/>
</dbReference>
<comment type="caution">
    <text evidence="5">The sequence shown here is derived from an EMBL/GenBank/DDBJ whole genome shotgun (WGS) entry which is preliminary data.</text>
</comment>
<dbReference type="PANTHER" id="PTHR43280:SF2">
    <property type="entry name" value="HTH-TYPE TRANSCRIPTIONAL REGULATOR EXSA"/>
    <property type="match status" value="1"/>
</dbReference>
<dbReference type="AlphaFoldDB" id="A0A327W0H4"/>
<dbReference type="InterPro" id="IPR011051">
    <property type="entry name" value="RmlC_Cupin_sf"/>
</dbReference>
<dbReference type="PRINTS" id="PR00032">
    <property type="entry name" value="HTHARAC"/>
</dbReference>
<dbReference type="Proteomes" id="UP000249819">
    <property type="component" value="Unassembled WGS sequence"/>
</dbReference>
<dbReference type="InterPro" id="IPR018060">
    <property type="entry name" value="HTH_AraC"/>
</dbReference>
<dbReference type="InterPro" id="IPR009057">
    <property type="entry name" value="Homeodomain-like_sf"/>
</dbReference>
<sequence length="308" mass="35475">MKVIQFTVPVADEGSVVVQEDILPYFYHYLHRHKEAQITLIIRGEGTLITGNYTQPFKAGEVYVIGANQPHMFKGDAKYFENLKEKNIHAIHIFFDHEHALQGLLRLPEMEGIRKFLQHSRNSLQLPAMYEERFGPDIVRISKLTGAERLLAFVQLLLQMTKQVKEWKSLSTGFSRHAYSESEGLRMNDIYQYTLEHYAENITLGKIANVAHLTTYAFCKYFKKHTRKTYLEFLNEIRINAACKKIIGGEYDSIASVAYATGYNNPITFNRVFRKVTGMSPSSYARQYRFGAESAHRDGLLLSLEEES</sequence>
<name>A0A327W0H4_9BACT</name>
<dbReference type="InterPro" id="IPR018062">
    <property type="entry name" value="HTH_AraC-typ_CS"/>
</dbReference>
<dbReference type="PANTHER" id="PTHR43280">
    <property type="entry name" value="ARAC-FAMILY TRANSCRIPTIONAL REGULATOR"/>
    <property type="match status" value="1"/>
</dbReference>
<keyword evidence="2" id="KW-0238">DNA-binding</keyword>
<dbReference type="GO" id="GO:0043565">
    <property type="term" value="F:sequence-specific DNA binding"/>
    <property type="evidence" value="ECO:0007669"/>
    <property type="project" value="InterPro"/>
</dbReference>
<dbReference type="Pfam" id="PF07883">
    <property type="entry name" value="Cupin_2"/>
    <property type="match status" value="1"/>
</dbReference>
<keyword evidence="6" id="KW-1185">Reference proteome</keyword>
<organism evidence="5 6">
    <name type="scientific">Chitinophaga dinghuensis</name>
    <dbReference type="NCBI Taxonomy" id="1539050"/>
    <lineage>
        <taxon>Bacteria</taxon>
        <taxon>Pseudomonadati</taxon>
        <taxon>Bacteroidota</taxon>
        <taxon>Chitinophagia</taxon>
        <taxon>Chitinophagales</taxon>
        <taxon>Chitinophagaceae</taxon>
        <taxon>Chitinophaga</taxon>
    </lineage>
</organism>
<evidence type="ECO:0000259" key="4">
    <source>
        <dbReference type="PROSITE" id="PS01124"/>
    </source>
</evidence>
<reference evidence="5 6" key="1">
    <citation type="submission" date="2018-06" db="EMBL/GenBank/DDBJ databases">
        <title>Genomic Encyclopedia of Archaeal and Bacterial Type Strains, Phase II (KMG-II): from individual species to whole genera.</title>
        <authorList>
            <person name="Goeker M."/>
        </authorList>
    </citation>
    <scope>NUCLEOTIDE SEQUENCE [LARGE SCALE GENOMIC DNA]</scope>
    <source>
        <strain evidence="5 6">DSM 29821</strain>
    </source>
</reference>
<evidence type="ECO:0000256" key="1">
    <source>
        <dbReference type="ARBA" id="ARBA00023015"/>
    </source>
</evidence>
<dbReference type="EMBL" id="QLMA01000004">
    <property type="protein sequence ID" value="RAJ82133.1"/>
    <property type="molecule type" value="Genomic_DNA"/>
</dbReference>
<evidence type="ECO:0000256" key="3">
    <source>
        <dbReference type="ARBA" id="ARBA00023163"/>
    </source>
</evidence>
<dbReference type="Gene3D" id="2.60.120.10">
    <property type="entry name" value="Jelly Rolls"/>
    <property type="match status" value="1"/>
</dbReference>
<dbReference type="Pfam" id="PF12833">
    <property type="entry name" value="HTH_18"/>
    <property type="match status" value="1"/>
</dbReference>
<protein>
    <submittedName>
        <fullName evidence="5">Helix-turn-helix protein</fullName>
    </submittedName>
</protein>
<proteinExistence type="predicted"/>
<evidence type="ECO:0000313" key="6">
    <source>
        <dbReference type="Proteomes" id="UP000249819"/>
    </source>
</evidence>
<dbReference type="SUPFAM" id="SSF51182">
    <property type="entry name" value="RmlC-like cupins"/>
    <property type="match status" value="1"/>
</dbReference>
<keyword evidence="3" id="KW-0804">Transcription</keyword>
<keyword evidence="1" id="KW-0805">Transcription regulation</keyword>
<dbReference type="OrthoDB" id="745435at2"/>
<evidence type="ECO:0000256" key="2">
    <source>
        <dbReference type="ARBA" id="ARBA00023125"/>
    </source>
</evidence>
<dbReference type="RefSeq" id="WP_111592675.1">
    <property type="nucleotide sequence ID" value="NZ_QLMA01000004.1"/>
</dbReference>
<accession>A0A327W0H4</accession>
<gene>
    <name evidence="5" type="ORF">CLV59_104358</name>
</gene>